<feature type="region of interest" description="Disordered" evidence="1">
    <location>
        <begin position="323"/>
        <end position="376"/>
    </location>
</feature>
<organism evidence="2 3">
    <name type="scientific">Umbelopsis vinacea</name>
    <dbReference type="NCBI Taxonomy" id="44442"/>
    <lineage>
        <taxon>Eukaryota</taxon>
        <taxon>Fungi</taxon>
        <taxon>Fungi incertae sedis</taxon>
        <taxon>Mucoromycota</taxon>
        <taxon>Mucoromycotina</taxon>
        <taxon>Umbelopsidomycetes</taxon>
        <taxon>Umbelopsidales</taxon>
        <taxon>Umbelopsidaceae</taxon>
        <taxon>Umbelopsis</taxon>
    </lineage>
</organism>
<keyword evidence="3" id="KW-1185">Reference proteome</keyword>
<proteinExistence type="predicted"/>
<evidence type="ECO:0000313" key="3">
    <source>
        <dbReference type="Proteomes" id="UP000612746"/>
    </source>
</evidence>
<dbReference type="EMBL" id="JAEPRA010000009">
    <property type="protein sequence ID" value="KAG2180521.1"/>
    <property type="molecule type" value="Genomic_DNA"/>
</dbReference>
<dbReference type="GO" id="GO:0003677">
    <property type="term" value="F:DNA binding"/>
    <property type="evidence" value="ECO:0007669"/>
    <property type="project" value="TreeGrafter"/>
</dbReference>
<dbReference type="PANTHER" id="PTHR28027:SF2">
    <property type="entry name" value="TRANSCRIPTIONAL REGULATOR MIT1"/>
    <property type="match status" value="1"/>
</dbReference>
<dbReference type="OrthoDB" id="5572844at2759"/>
<gene>
    <name evidence="2" type="ORF">INT44_003525</name>
</gene>
<dbReference type="PANTHER" id="PTHR28027">
    <property type="entry name" value="TRANSCRIPTIONAL REGULATOR MIT1"/>
    <property type="match status" value="1"/>
</dbReference>
<dbReference type="Pfam" id="PF09729">
    <property type="entry name" value="Gti1_Pac2"/>
    <property type="match status" value="1"/>
</dbReference>
<name>A0A8H7PUV2_9FUNG</name>
<evidence type="ECO:0000313" key="2">
    <source>
        <dbReference type="EMBL" id="KAG2180521.1"/>
    </source>
</evidence>
<comment type="caution">
    <text evidence="2">The sequence shown here is derived from an EMBL/GenBank/DDBJ whole genome shotgun (WGS) entry which is preliminary data.</text>
</comment>
<dbReference type="Proteomes" id="UP000612746">
    <property type="component" value="Unassembled WGS sequence"/>
</dbReference>
<sequence>MSLDPTFHGFVETTMDTLLLFEACRQGLLPKVTRRLQDRERKDLVVSGTVFIFDERESGIKRWTDGLLWSPSRILGNFLVYREIDKRSPIVDKRQQSVDASAPTSTAERLKERALVGSLTNSYKFKRNGLIKKTMSIVVNGSTQHMISYYNKEDVASGRLQSPRSIPMLANLDVSPEFLQRQNFRIPLHVETSGVITDRTSTSPTLSTGESNDVMKHDNETMSHITPYVCKAYYDRRESQASTSSDVMSTESSPIDTHNYLQPYMRQPQQSPLGYNAPRYSAQHPYLDNHAAAPVNYPPVSMPNTPIPSPSTDYRMRKSSDPALMYQNRGPTTAPDSMGGRHGYATASSHQGRGLELQGMPPPPTPGHDASFGSMNWNNYRADPRLPTNAGPYETSFSFPSHTPRTNFQNHHRHHSDPRNNEVGMGGAPYSNTHLPPIMQQASMMNTYSGGNEPLHESGASESTDIPPLAQFDETYRGGGGSTMHHHGLLEHNSMRMPGAPYQPSTADPRSHGHDQFNNVPMGSNFHLAEVTLNPWDTYT</sequence>
<accession>A0A8H7PUV2</accession>
<reference evidence="2" key="1">
    <citation type="submission" date="2020-12" db="EMBL/GenBank/DDBJ databases">
        <title>Metabolic potential, ecology and presence of endohyphal bacteria is reflected in genomic diversity of Mucoromycotina.</title>
        <authorList>
            <person name="Muszewska A."/>
            <person name="Okrasinska A."/>
            <person name="Steczkiewicz K."/>
            <person name="Drgas O."/>
            <person name="Orlowska M."/>
            <person name="Perlinska-Lenart U."/>
            <person name="Aleksandrzak-Piekarczyk T."/>
            <person name="Szatraj K."/>
            <person name="Zielenkiewicz U."/>
            <person name="Pilsyk S."/>
            <person name="Malc E."/>
            <person name="Mieczkowski P."/>
            <person name="Kruszewska J.S."/>
            <person name="Biernat P."/>
            <person name="Pawlowska J."/>
        </authorList>
    </citation>
    <scope>NUCLEOTIDE SEQUENCE</scope>
    <source>
        <strain evidence="2">WA0000051536</strain>
    </source>
</reference>
<feature type="region of interest" description="Disordered" evidence="1">
    <location>
        <begin position="447"/>
        <end position="488"/>
    </location>
</feature>
<protein>
    <submittedName>
        <fullName evidence="2">Uncharacterized protein</fullName>
    </submittedName>
</protein>
<dbReference type="InterPro" id="IPR018608">
    <property type="entry name" value="Gti1/Pac2"/>
</dbReference>
<dbReference type="AlphaFoldDB" id="A0A8H7PUV2"/>
<evidence type="ECO:0000256" key="1">
    <source>
        <dbReference type="SAM" id="MobiDB-lite"/>
    </source>
</evidence>